<proteinExistence type="predicted"/>
<accession>A0ABR3Q4B5</accession>
<reference evidence="2 3" key="1">
    <citation type="submission" date="2023-08" db="EMBL/GenBank/DDBJ databases">
        <title>Annotated Genome Sequence of Vanrija albida AlHP1.</title>
        <authorList>
            <person name="Herzog R."/>
        </authorList>
    </citation>
    <scope>NUCLEOTIDE SEQUENCE [LARGE SCALE GENOMIC DNA]</scope>
    <source>
        <strain evidence="2 3">AlHP1</strain>
    </source>
</reference>
<sequence>MAQIQPVRRQSFSNSYALFDTASKPVVPGAKVAAANLVTDTFEEDDEDDEVAAVPIKSAAKVDTKAEPKEASASTQANAPAESPQTQTAGLGTSPTDRKQGWWFQDVRECEWGCGAG</sequence>
<dbReference type="Proteomes" id="UP001565368">
    <property type="component" value="Unassembled WGS sequence"/>
</dbReference>
<organism evidence="2 3">
    <name type="scientific">Vanrija albida</name>
    <dbReference type="NCBI Taxonomy" id="181172"/>
    <lineage>
        <taxon>Eukaryota</taxon>
        <taxon>Fungi</taxon>
        <taxon>Dikarya</taxon>
        <taxon>Basidiomycota</taxon>
        <taxon>Agaricomycotina</taxon>
        <taxon>Tremellomycetes</taxon>
        <taxon>Trichosporonales</taxon>
        <taxon>Trichosporonaceae</taxon>
        <taxon>Vanrija</taxon>
    </lineage>
</organism>
<protein>
    <submittedName>
        <fullName evidence="2">Uncharacterized protein</fullName>
    </submittedName>
</protein>
<feature type="compositionally biased region" description="Basic and acidic residues" evidence="1">
    <location>
        <begin position="60"/>
        <end position="70"/>
    </location>
</feature>
<feature type="compositionally biased region" description="Polar residues" evidence="1">
    <location>
        <begin position="72"/>
        <end position="95"/>
    </location>
</feature>
<evidence type="ECO:0000313" key="3">
    <source>
        <dbReference type="Proteomes" id="UP001565368"/>
    </source>
</evidence>
<dbReference type="GeneID" id="95984516"/>
<evidence type="ECO:0000313" key="2">
    <source>
        <dbReference type="EMBL" id="KAL1409490.1"/>
    </source>
</evidence>
<gene>
    <name evidence="2" type="ORF">Q8F55_003473</name>
</gene>
<name>A0ABR3Q4B5_9TREE</name>
<dbReference type="EMBL" id="JBBXJM010000003">
    <property type="protein sequence ID" value="KAL1409490.1"/>
    <property type="molecule type" value="Genomic_DNA"/>
</dbReference>
<evidence type="ECO:0000256" key="1">
    <source>
        <dbReference type="SAM" id="MobiDB-lite"/>
    </source>
</evidence>
<comment type="caution">
    <text evidence="2">The sequence shown here is derived from an EMBL/GenBank/DDBJ whole genome shotgun (WGS) entry which is preliminary data.</text>
</comment>
<feature type="region of interest" description="Disordered" evidence="1">
    <location>
        <begin position="43"/>
        <end position="102"/>
    </location>
</feature>
<keyword evidence="3" id="KW-1185">Reference proteome</keyword>
<dbReference type="RefSeq" id="XP_069209434.1">
    <property type="nucleotide sequence ID" value="XM_069352016.1"/>
</dbReference>